<dbReference type="InterPro" id="IPR015943">
    <property type="entry name" value="WD40/YVTN_repeat-like_dom_sf"/>
</dbReference>
<dbReference type="SUPFAM" id="SSF69318">
    <property type="entry name" value="Integrin alpha N-terminal domain"/>
    <property type="match status" value="1"/>
</dbReference>
<evidence type="ECO:0000313" key="10">
    <source>
        <dbReference type="EMBL" id="KAK9906641.1"/>
    </source>
</evidence>
<dbReference type="SUPFAM" id="SSF52777">
    <property type="entry name" value="CoA-dependent acyltransferases"/>
    <property type="match status" value="1"/>
</dbReference>
<comment type="caution">
    <text evidence="10">The sequence shown here is derived from an EMBL/GenBank/DDBJ whole genome shotgun (WGS) entry which is preliminary data.</text>
</comment>
<dbReference type="InterPro" id="IPR004167">
    <property type="entry name" value="PSBD"/>
</dbReference>
<evidence type="ECO:0000256" key="4">
    <source>
        <dbReference type="ARBA" id="ARBA00022823"/>
    </source>
</evidence>
<name>A0ABR2YJL9_9CHLO</name>
<dbReference type="Pfam" id="PF00364">
    <property type="entry name" value="Biotin_lipoyl"/>
    <property type="match status" value="1"/>
</dbReference>
<reference evidence="10 11" key="1">
    <citation type="journal article" date="2024" name="Nat. Commun.">
        <title>Phylogenomics reveals the evolutionary origins of lichenization in chlorophyte algae.</title>
        <authorList>
            <person name="Puginier C."/>
            <person name="Libourel C."/>
            <person name="Otte J."/>
            <person name="Skaloud P."/>
            <person name="Haon M."/>
            <person name="Grisel S."/>
            <person name="Petersen M."/>
            <person name="Berrin J.G."/>
            <person name="Delaux P.M."/>
            <person name="Dal Grande F."/>
            <person name="Keller J."/>
        </authorList>
    </citation>
    <scope>NUCLEOTIDE SEQUENCE [LARGE SCALE GENOMIC DNA]</scope>
    <source>
        <strain evidence="10 11">SAG 216-7</strain>
    </source>
</reference>
<organism evidence="10 11">
    <name type="scientific">Coccomyxa subellipsoidea</name>
    <dbReference type="NCBI Taxonomy" id="248742"/>
    <lineage>
        <taxon>Eukaryota</taxon>
        <taxon>Viridiplantae</taxon>
        <taxon>Chlorophyta</taxon>
        <taxon>core chlorophytes</taxon>
        <taxon>Trebouxiophyceae</taxon>
        <taxon>Trebouxiophyceae incertae sedis</taxon>
        <taxon>Coccomyxaceae</taxon>
        <taxon>Coccomyxa</taxon>
    </lineage>
</organism>
<dbReference type="PANTHER" id="PTHR21419:SF23">
    <property type="entry name" value="PROTEIN DEFECTIVE IN EXINE FORMATION 1"/>
    <property type="match status" value="1"/>
</dbReference>
<feature type="region of interest" description="Disordered" evidence="7">
    <location>
        <begin position="46"/>
        <end position="65"/>
    </location>
</feature>
<comment type="subcellular location">
    <subcellularLocation>
        <location evidence="1">Membrane</location>
        <topology evidence="1">Single-pass membrane protein</topology>
    </subcellularLocation>
</comment>
<dbReference type="Gene3D" id="4.10.320.10">
    <property type="entry name" value="E3-binding domain"/>
    <property type="match status" value="1"/>
</dbReference>
<feature type="compositionally biased region" description="Low complexity" evidence="7">
    <location>
        <begin position="939"/>
        <end position="952"/>
    </location>
</feature>
<dbReference type="Pfam" id="PF23722">
    <property type="entry name" value="Beta-sand_DEX1"/>
    <property type="match status" value="1"/>
</dbReference>
<feature type="domain" description="Peripheral subunit-binding (PSBD)" evidence="9">
    <location>
        <begin position="960"/>
        <end position="997"/>
    </location>
</feature>
<keyword evidence="4" id="KW-0450">Lipoyl</keyword>
<dbReference type="InterPro" id="IPR028994">
    <property type="entry name" value="Integrin_alpha_N"/>
</dbReference>
<dbReference type="Gene3D" id="2.130.10.130">
    <property type="entry name" value="Integrin alpha, N-terminal"/>
    <property type="match status" value="1"/>
</dbReference>
<dbReference type="Proteomes" id="UP001491310">
    <property type="component" value="Unassembled WGS sequence"/>
</dbReference>
<dbReference type="InterPro" id="IPR023213">
    <property type="entry name" value="CAT-like_dom_sf"/>
</dbReference>
<feature type="chain" id="PRO_5046460218" description="Peripheral subunit-binding (PSBD) domain-containing protein" evidence="8">
    <location>
        <begin position="25"/>
        <end position="1286"/>
    </location>
</feature>
<dbReference type="SUPFAM" id="SSF47005">
    <property type="entry name" value="Peripheral subunit-binding domain of 2-oxo acid dehydrogenase complex"/>
    <property type="match status" value="1"/>
</dbReference>
<dbReference type="InterPro" id="IPR056376">
    <property type="entry name" value="DEX1_C"/>
</dbReference>
<evidence type="ECO:0000256" key="7">
    <source>
        <dbReference type="SAM" id="MobiDB-lite"/>
    </source>
</evidence>
<evidence type="ECO:0000256" key="8">
    <source>
        <dbReference type="SAM" id="SignalP"/>
    </source>
</evidence>
<keyword evidence="5" id="KW-1133">Transmembrane helix</keyword>
<protein>
    <recommendedName>
        <fullName evidence="9">Peripheral subunit-binding (PSBD) domain-containing protein</fullName>
    </recommendedName>
</protein>
<keyword evidence="3" id="KW-0812">Transmembrane</keyword>
<dbReference type="Gene3D" id="3.30.559.10">
    <property type="entry name" value="Chloramphenicol acetyltransferase-like domain"/>
    <property type="match status" value="1"/>
</dbReference>
<dbReference type="SUPFAM" id="SSF51230">
    <property type="entry name" value="Single hybrid motif"/>
    <property type="match status" value="1"/>
</dbReference>
<keyword evidence="8" id="KW-0732">Signal</keyword>
<evidence type="ECO:0000256" key="5">
    <source>
        <dbReference type="ARBA" id="ARBA00022989"/>
    </source>
</evidence>
<accession>A0ABR2YJL9</accession>
<dbReference type="InterPro" id="IPR011053">
    <property type="entry name" value="Single_hybrid_motif"/>
</dbReference>
<comment type="similarity">
    <text evidence="2">Belongs to the 2-oxoacid dehydrogenase family.</text>
</comment>
<dbReference type="PROSITE" id="PS51826">
    <property type="entry name" value="PSBD"/>
    <property type="match status" value="1"/>
</dbReference>
<evidence type="ECO:0000256" key="2">
    <source>
        <dbReference type="ARBA" id="ARBA00007317"/>
    </source>
</evidence>
<gene>
    <name evidence="10" type="ORF">WJX75_005373</name>
</gene>
<sequence>MISYRTLLVLIIAAYRLQNAGTLAQLSNPIASNKQIDARTNKYLQRHPDEDDHFNPTGAEDDEALPQGGLCDTDIRLKWMTEVSSSVYATPIIHDLLSDGHKDIIVPSFVHYVEVLDGVDGAKASDDSWPAFHKSFVHTSPVLFDFNEDGVLEFLIATYNGEILVVKDTGEVLAEKLVVPRLRVRKDWYKGLDDDPIDHTHPDVGFRPDAQDGSSVDANLTAGMRRRLLAVDDMGAEGYGEHSNLRAGQRRLLQAASGADIPEEATQTYKELFEEPHNEWNAEMESDDAASYLNDMDNPGIRGLIDGDGFDSGDVADWHSKYVQHYDDHYVDDWRPPPDINEDEMWGDEWFFEAPHEREKGFVRLDAHIMGTPAIADIDGDGQDEIVVAASYFFDPDYYDDPEHKKELGEDIDVSNYVAGGIVVFNSRTRTVKWQQHLDLSTDRTAFKAYIQASPTLADINGDGKLEVIIGTNMGFVYVLDCEGRTVEGWPLQMGSVQAQVAVADINGDSALELVAADARGNVAAFSADGSELWERHVKSLVAQAPSLGDINGDGVLEVVFATASGVVHALSGISGRDVAPFPFRTRGRITAPVLLVRLRDAGPALHAVVQSYDGHLYAIDGITGCADTVDIGETAYAMVLADDMDGNGRLDLILATMNGNVYCFETTASYHPLKAWPSQVLEHSGFVARYDWEGVYAVASSRAPRDVRGQTLAVRFQIIDKRPRNALSGSPSQNATRGPYSVAVKLQGVGVEEMRAGDQPVIGTTSVYQEPGVYTLEVPCPRTRSTATVRIEMVDESKQMNLRTDEIIIYAETYQANMSMVSIPLECVFTATVNRRCFAGVSFGEDFIIRTSQDRNCLATNVETDKATMDWENQDDGFVAKILVPDGEKDISVGTPLILLVDDESAVEKFKDYKPSAAPAAAKSGEAPKQEEPPSAPGPSASAQPSEGGSPQHYEVNHRIGPAAAKLLRESGLRVDAIKPTGPHNMVTKGDVLAAMESGLTAPPKPQESAEPETKEAPSAAPAPPSTSAAPKQQPAAKLAPAEPASAPRRSRKRGQGESYTDVPNSQIRKIIAKRLLESKLTVPHYYLRGHADLATVTALRKTLKEQGAKVSVNDFIVRAVALALVDVPRANSQWDASQGEIVPCPSVDISIAVATDKGLITPIVKEADKKSLTQISAEVRELAGKARANKLQPHEFTGGSFTISNLGMFNVDRFCAIINPPQAGILAIGGTQHTVSLEKGEPVVEAGMTVTLSADNRVIDGDVAGEFLAAFAKALSNPVRLLSV</sequence>
<dbReference type="Gene3D" id="2.130.10.10">
    <property type="entry name" value="YVTN repeat-like/Quinoprotein amine dehydrogenase"/>
    <property type="match status" value="1"/>
</dbReference>
<dbReference type="Pfam" id="PF00198">
    <property type="entry name" value="2-oxoacid_dh"/>
    <property type="match status" value="1"/>
</dbReference>
<dbReference type="InterPro" id="IPR000089">
    <property type="entry name" value="Biotin_lipoyl"/>
</dbReference>
<evidence type="ECO:0000256" key="3">
    <source>
        <dbReference type="ARBA" id="ARBA00022692"/>
    </source>
</evidence>
<dbReference type="Gene3D" id="2.40.50.100">
    <property type="match status" value="1"/>
</dbReference>
<dbReference type="Pfam" id="PF02817">
    <property type="entry name" value="E3_binding"/>
    <property type="match status" value="1"/>
</dbReference>
<keyword evidence="6" id="KW-0472">Membrane</keyword>
<evidence type="ECO:0000259" key="9">
    <source>
        <dbReference type="PROSITE" id="PS51826"/>
    </source>
</evidence>
<feature type="region of interest" description="Disordered" evidence="7">
    <location>
        <begin position="918"/>
        <end position="956"/>
    </location>
</feature>
<evidence type="ECO:0000256" key="6">
    <source>
        <dbReference type="ARBA" id="ARBA00023136"/>
    </source>
</evidence>
<feature type="region of interest" description="Disordered" evidence="7">
    <location>
        <begin position="1000"/>
        <end position="1064"/>
    </location>
</feature>
<proteinExistence type="inferred from homology"/>
<feature type="compositionally biased region" description="Low complexity" evidence="7">
    <location>
        <begin position="1027"/>
        <end position="1049"/>
    </location>
</feature>
<feature type="signal peptide" evidence="8">
    <location>
        <begin position="1"/>
        <end position="24"/>
    </location>
</feature>
<evidence type="ECO:0000256" key="1">
    <source>
        <dbReference type="ARBA" id="ARBA00004167"/>
    </source>
</evidence>
<dbReference type="EMBL" id="JALJOT010000010">
    <property type="protein sequence ID" value="KAK9906641.1"/>
    <property type="molecule type" value="Genomic_DNA"/>
</dbReference>
<dbReference type="CDD" id="cd06849">
    <property type="entry name" value="lipoyl_domain"/>
    <property type="match status" value="1"/>
</dbReference>
<dbReference type="InterPro" id="IPR036625">
    <property type="entry name" value="E3-bd_dom_sf"/>
</dbReference>
<keyword evidence="11" id="KW-1185">Reference proteome</keyword>
<dbReference type="InterPro" id="IPR001078">
    <property type="entry name" value="2-oxoacid_DH_actylTfrase"/>
</dbReference>
<dbReference type="PANTHER" id="PTHR21419">
    <property type="match status" value="1"/>
</dbReference>
<dbReference type="InterPro" id="IPR045232">
    <property type="entry name" value="FAM234"/>
</dbReference>
<evidence type="ECO:0000313" key="11">
    <source>
        <dbReference type="Proteomes" id="UP001491310"/>
    </source>
</evidence>